<dbReference type="GO" id="GO:0060271">
    <property type="term" value="P:cilium assembly"/>
    <property type="evidence" value="ECO:0007669"/>
    <property type="project" value="TreeGrafter"/>
</dbReference>
<reference evidence="1 2" key="1">
    <citation type="journal article" date="2019" name="BMC Genomics">
        <title>New insights from Opisthorchis felineus genome: update on genomics of the epidemiologically important liver flukes.</title>
        <authorList>
            <person name="Ershov N.I."/>
            <person name="Mordvinov V.A."/>
            <person name="Prokhortchouk E.B."/>
            <person name="Pakharukova M.Y."/>
            <person name="Gunbin K.V."/>
            <person name="Ustyantsev K."/>
            <person name="Genaev M.A."/>
            <person name="Blinov A.G."/>
            <person name="Mazur A."/>
            <person name="Boulygina E."/>
            <person name="Tsygankova S."/>
            <person name="Khrameeva E."/>
            <person name="Chekanov N."/>
            <person name="Fan G."/>
            <person name="Xiao A."/>
            <person name="Zhang H."/>
            <person name="Xu X."/>
            <person name="Yang H."/>
            <person name="Solovyev V."/>
            <person name="Lee S.M."/>
            <person name="Liu X."/>
            <person name="Afonnikov D.A."/>
            <person name="Skryabin K.G."/>
        </authorList>
    </citation>
    <scope>NUCLEOTIDE SEQUENCE [LARGE SCALE GENOMIC DNA]</scope>
    <source>
        <strain evidence="1">AK-0245</strain>
        <tissue evidence="1">Whole organism</tissue>
    </source>
</reference>
<evidence type="ECO:0008006" key="3">
    <source>
        <dbReference type="Google" id="ProtNLM"/>
    </source>
</evidence>
<keyword evidence="2" id="KW-1185">Reference proteome</keyword>
<accession>A0A4S2MEQ5</accession>
<dbReference type="PANTHER" id="PTHR24274">
    <property type="entry name" value="CILIA- AND FLAGELLA-ASSOCIATED PROTEIN 161"/>
    <property type="match status" value="1"/>
</dbReference>
<dbReference type="OrthoDB" id="2126411at2759"/>
<dbReference type="Pfam" id="PF24569">
    <property type="entry name" value="CFAP161"/>
    <property type="match status" value="1"/>
</dbReference>
<proteinExistence type="predicted"/>
<protein>
    <recommendedName>
        <fullName evidence="3">Cilia- and flagella-associated protein 161</fullName>
    </recommendedName>
</protein>
<dbReference type="AlphaFoldDB" id="A0A4S2MEQ5"/>
<organism evidence="1 2">
    <name type="scientific">Opisthorchis felineus</name>
    <dbReference type="NCBI Taxonomy" id="147828"/>
    <lineage>
        <taxon>Eukaryota</taxon>
        <taxon>Metazoa</taxon>
        <taxon>Spiralia</taxon>
        <taxon>Lophotrochozoa</taxon>
        <taxon>Platyhelminthes</taxon>
        <taxon>Trematoda</taxon>
        <taxon>Digenea</taxon>
        <taxon>Opisthorchiida</taxon>
        <taxon>Opisthorchiata</taxon>
        <taxon>Opisthorchiidae</taxon>
        <taxon>Opisthorchis</taxon>
    </lineage>
</organism>
<name>A0A4S2MEQ5_OPIFE</name>
<dbReference type="GO" id="GO:0031514">
    <property type="term" value="C:motile cilium"/>
    <property type="evidence" value="ECO:0007669"/>
    <property type="project" value="TreeGrafter"/>
</dbReference>
<dbReference type="EMBL" id="SJOL01001109">
    <property type="protein sequence ID" value="TGZ75093.1"/>
    <property type="molecule type" value="Genomic_DNA"/>
</dbReference>
<evidence type="ECO:0000313" key="2">
    <source>
        <dbReference type="Proteomes" id="UP000308267"/>
    </source>
</evidence>
<evidence type="ECO:0000313" key="1">
    <source>
        <dbReference type="EMBL" id="TGZ75093.1"/>
    </source>
</evidence>
<dbReference type="STRING" id="147828.A0A4S2MEQ5"/>
<dbReference type="PANTHER" id="PTHR24274:SF1">
    <property type="entry name" value="CILIA- AND FLAGELLA-ASSOCIATED PROTEIN 161"/>
    <property type="match status" value="1"/>
</dbReference>
<dbReference type="Proteomes" id="UP000308267">
    <property type="component" value="Unassembled WGS sequence"/>
</dbReference>
<dbReference type="InterPro" id="IPR055325">
    <property type="entry name" value="CF161"/>
</dbReference>
<sequence>MRLLIFLSFNHGVDNNHLTLMSQDVYSSKTLVGPWQQKRQIEKDRLEDFLERCRKGQLAIQGMTELYQRFTETTPVKMSTDGCVRFCDSYVLLCPPSKPQYVELGWCNERPQTMLTADYEQCLAAGDMVVRDGNGVTAATCIQPIARSVFQIFSPQALPDECVVTYGMPIQFRLANPNIGPERVYLASDNASPMSANRMSGHQRVFLTTDKDSFLTHWKIEHQNPDLRMESEGCPVKSDTLVLIKHCRTNAAIAVEDRFTKNLSFGQEYEVSCHTYLDRHRAEKDVNLFSLATIIPPNNL</sequence>
<dbReference type="Gene3D" id="2.80.10.50">
    <property type="match status" value="1"/>
</dbReference>
<gene>
    <name evidence="1" type="ORF">CRM22_000579</name>
</gene>
<comment type="caution">
    <text evidence="1">The sequence shown here is derived from an EMBL/GenBank/DDBJ whole genome shotgun (WGS) entry which is preliminary data.</text>
</comment>